<organism evidence="1">
    <name type="scientific">hydrothermal vent metagenome</name>
    <dbReference type="NCBI Taxonomy" id="652676"/>
    <lineage>
        <taxon>unclassified sequences</taxon>
        <taxon>metagenomes</taxon>
        <taxon>ecological metagenomes</taxon>
    </lineage>
</organism>
<dbReference type="AlphaFoldDB" id="A0A160TZP7"/>
<reference evidence="1" key="1">
    <citation type="submission" date="2015-10" db="EMBL/GenBank/DDBJ databases">
        <authorList>
            <person name="Gilbert D.G."/>
        </authorList>
    </citation>
    <scope>NUCLEOTIDE SEQUENCE</scope>
</reference>
<dbReference type="EMBL" id="CZQD01000028">
    <property type="protein sequence ID" value="CUS56591.1"/>
    <property type="molecule type" value="Genomic_DNA"/>
</dbReference>
<protein>
    <recommendedName>
        <fullName evidence="2">RiboL-PSP-HEPN domain-containing protein</fullName>
    </recommendedName>
</protein>
<gene>
    <name evidence="1" type="ORF">MGWOODY_Hyp2486</name>
</gene>
<accession>A0A160TZP7</accession>
<name>A0A160TZP7_9ZZZZ</name>
<sequence length="183" mass="19963">MSASEKVGPALAAALEGLKLAHRELDHVDQDPERWRWVAVGLVTAINCAIIAALSGYETALEEDTADLKMPGRVAPLKLLLRRARSDRYLLPPEKLPATSGQVDAVLRLAEYRNEVVHGVLAGRPSTIIRDGQIVVGMVTHLVCLAPAFDRSNHAVYCALISDQVSAIRERLAVLGYSHDRLQ</sequence>
<proteinExistence type="predicted"/>
<evidence type="ECO:0000313" key="1">
    <source>
        <dbReference type="EMBL" id="CUS56591.1"/>
    </source>
</evidence>
<evidence type="ECO:0008006" key="2">
    <source>
        <dbReference type="Google" id="ProtNLM"/>
    </source>
</evidence>